<evidence type="ECO:0000313" key="10">
    <source>
        <dbReference type="Proteomes" id="UP001140011"/>
    </source>
</evidence>
<feature type="domain" description="Vacuolar protein sorting-associated protein 13 VPS13 adaptor binding" evidence="7">
    <location>
        <begin position="2047"/>
        <end position="2640"/>
    </location>
</feature>
<accession>A0A9W8GTW5</accession>
<keyword evidence="3" id="KW-0445">Lipid transport</keyword>
<protein>
    <submittedName>
        <fullName evidence="9">Vacuolar protein sorting-associated protein 13</fullName>
    </submittedName>
</protein>
<keyword evidence="2" id="KW-0813">Transport</keyword>
<dbReference type="InterPro" id="IPR056747">
    <property type="entry name" value="VPS13-like_M"/>
</dbReference>
<keyword evidence="10" id="KW-1185">Reference proteome</keyword>
<feature type="region of interest" description="Disordered" evidence="4">
    <location>
        <begin position="454"/>
        <end position="475"/>
    </location>
</feature>
<dbReference type="EMBL" id="JANBUH010000217">
    <property type="protein sequence ID" value="KAJ2753125.1"/>
    <property type="molecule type" value="Genomic_DNA"/>
</dbReference>
<comment type="similarity">
    <text evidence="1">Belongs to the VPS13 family.</text>
</comment>
<feature type="domain" description="Intermembrane lipid transfer protein VPS13-like C-terminal" evidence="8">
    <location>
        <begin position="3203"/>
        <end position="3268"/>
    </location>
</feature>
<evidence type="ECO:0000259" key="8">
    <source>
        <dbReference type="Pfam" id="PF25037"/>
    </source>
</evidence>
<evidence type="ECO:0000256" key="1">
    <source>
        <dbReference type="ARBA" id="ARBA00006545"/>
    </source>
</evidence>
<dbReference type="GO" id="GO:0045053">
    <property type="term" value="P:protein retention in Golgi apparatus"/>
    <property type="evidence" value="ECO:0007669"/>
    <property type="project" value="TreeGrafter"/>
</dbReference>
<proteinExistence type="inferred from homology"/>
<dbReference type="PANTHER" id="PTHR16166">
    <property type="entry name" value="VACUOLAR PROTEIN SORTING-ASSOCIATED PROTEIN VPS13"/>
    <property type="match status" value="1"/>
</dbReference>
<evidence type="ECO:0000256" key="2">
    <source>
        <dbReference type="ARBA" id="ARBA00022448"/>
    </source>
</evidence>
<evidence type="ECO:0000259" key="5">
    <source>
        <dbReference type="Pfam" id="PF12624"/>
    </source>
</evidence>
<feature type="compositionally biased region" description="Pro residues" evidence="4">
    <location>
        <begin position="456"/>
        <end position="467"/>
    </location>
</feature>
<dbReference type="Pfam" id="PF12624">
    <property type="entry name" value="VPS13_N"/>
    <property type="match status" value="1"/>
</dbReference>
<feature type="domain" description="VPS13-like middle region" evidence="6">
    <location>
        <begin position="1246"/>
        <end position="1975"/>
    </location>
</feature>
<dbReference type="GO" id="GO:0006623">
    <property type="term" value="P:protein targeting to vacuole"/>
    <property type="evidence" value="ECO:0007669"/>
    <property type="project" value="TreeGrafter"/>
</dbReference>
<dbReference type="Proteomes" id="UP001140011">
    <property type="component" value="Unassembled WGS sequence"/>
</dbReference>
<gene>
    <name evidence="9" type="primary">VPS13</name>
    <name evidence="9" type="ORF">GGI19_003353</name>
</gene>
<dbReference type="Pfam" id="PF25033">
    <property type="entry name" value="VPS13_M"/>
    <property type="match status" value="1"/>
</dbReference>
<dbReference type="PANTHER" id="PTHR16166:SF93">
    <property type="entry name" value="INTERMEMBRANE LIPID TRANSFER PROTEIN VPS13"/>
    <property type="match status" value="1"/>
</dbReference>
<comment type="caution">
    <text evidence="9">The sequence shown here is derived from an EMBL/GenBank/DDBJ whole genome shotgun (WGS) entry which is preliminary data.</text>
</comment>
<evidence type="ECO:0000259" key="7">
    <source>
        <dbReference type="Pfam" id="PF25036"/>
    </source>
</evidence>
<organism evidence="9 10">
    <name type="scientific">Coemansia pectinata</name>
    <dbReference type="NCBI Taxonomy" id="1052879"/>
    <lineage>
        <taxon>Eukaryota</taxon>
        <taxon>Fungi</taxon>
        <taxon>Fungi incertae sedis</taxon>
        <taxon>Zoopagomycota</taxon>
        <taxon>Kickxellomycotina</taxon>
        <taxon>Kickxellomycetes</taxon>
        <taxon>Kickxellales</taxon>
        <taxon>Kickxellaceae</taxon>
        <taxon>Coemansia</taxon>
    </lineage>
</organism>
<dbReference type="InterPro" id="IPR026854">
    <property type="entry name" value="VPS13_N"/>
</dbReference>
<dbReference type="InterPro" id="IPR026847">
    <property type="entry name" value="VPS13"/>
</dbReference>
<evidence type="ECO:0000259" key="6">
    <source>
        <dbReference type="Pfam" id="PF25033"/>
    </source>
</evidence>
<name>A0A9W8GTW5_9FUNG</name>
<dbReference type="Pfam" id="PF25036">
    <property type="entry name" value="VPS13_VAB"/>
    <property type="match status" value="1"/>
</dbReference>
<dbReference type="GO" id="GO:0045324">
    <property type="term" value="P:late endosome to vacuole transport"/>
    <property type="evidence" value="ECO:0007669"/>
    <property type="project" value="TreeGrafter"/>
</dbReference>
<dbReference type="GO" id="GO:0006869">
    <property type="term" value="P:lipid transport"/>
    <property type="evidence" value="ECO:0007669"/>
    <property type="project" value="UniProtKB-KW"/>
</dbReference>
<dbReference type="InterPro" id="IPR056748">
    <property type="entry name" value="VPS13-like_C"/>
</dbReference>
<sequence length="3371" mass="374086">MFEGVVATLLNRFLGNYVTNLETTQLKLGIWQGDVKLEKLRLKKDALDKLRLPVDIKEGWLGTLTISIPWSNLKGEPVRITIDNVYVLAAPRFQGDFDPEREDEREYKRKMRRLENDDLLRQQQVLKTQVADGEDAKKQASFTEQLIAKIVDNLQIVIKNIHVRYEDGVSNPEHLFAVGATLGELSAVSTDDEWRQAFLHDSGSVIRKMLKLAQFSMYWDTDCQTMQGLDHQTLIRSFAEAIGGTGHQSILQPVVGMGRLAMNKRPAPEDVRTTAKFEFDQLAFELDNEQYADALLLTTAFDYAMRQRRYRKHHPPPGVRPKDDPRAWLMFAFRSVYDEVHDHHYHKTWEFQKERRDDRLLYIRVYSALKVNHGVLTEADRMALEYLHRKLSYQDIRFYRARAEPTIRRQMYLIRKRKSELDLNASAGKHDTSAPAAAGITGWVGGWVSSWVTGTPQPPSSTTPPPAGDDSAEVEGFADSGTQLSSEQVQELYDTIEFNEDEANDAEYDLPKETIKLSATAVLRSGSLRLKVDRKTRDHTLMGFLFDMLRVDLLVRPQNLVADVSMHRFEVVDGTLPGTQYPRMIYVQSDVPEEMTQAVADAPGGLASLLDSAMESPLPDNKVLEDPFLHVHFEKEPLDGHADSVVNVKVKSLNVIYHPTAARAIIDFFEPPSSASAESMHALIAAASKSMAGFRDQTRAGLEYALSKHKTVDVKVDFDAPVIVIPQDVLDPHSEVVVLDTGYLTIESQLVDMQTTERIRQKQSQVLSAEEMRELEGLMYDHFDMRLHRTQLLVGNDLAACMQALEGDEAHRGLHVVDRIELNFDLGLCILSEPPLHMPKVTVDGGLPSLQVYFSDRKYKAIMRSIDLILEAIKDEDVDIAQQYEAGGRPPATAFGAGGIFHRTEPDSSESPDPAMLLESVDRNSDAESIEEFYETTAEPSEGWGLRRKNNRDARTNVGKEPDRVLVKVNFAVDNLVGFIWRTHTDGREDLHIADIAVTGLAVECINRPFDLFADVTIHQVTAEDHLLGTGGQRVYALTSDIAQADADGETGKNLVAVKYHRCQADHPEFTTTYESIGQTVDVDISYLDLMVVRKTILTSYDYILKTFTDESSNTPISNKDIAKEPANPDTVASLIQEALDTIRVDVRFKGTDFGLCHDDGTPIALLSVTAATMRILVTDLILVEAKIGSLTLSDQLDLAPTDHHRGEPLDPRRRLLFIKGDELADFRYETFDPLAASYPGHNAAIRLRVGAAHLAFIERAISELMEFGSRFSAMHGIFEAARAAAALGTTQLTEEMMGGGQKYHFDVEMSAPVITFPRDGYMPYASHGGGSVDLLVAQPGELTISNEFTTVREVGRDWDVNHVSLALRRIGIKTLFVIDSESSEHGAFGQAEEQVLLMLEDVDYHMDMHLLMQGHVEGCPRPVTELIGALSPIKMRLTEYQYKMVYDLLGVIGRVFGGTDSAPPEDPLIGDRILDLSVLRENPATQGAQDGRQALANLGQISQPGSGGEQYATIDLFVTLATIQLELFAGSGFGLDSVQRASFTRMDINGLSVKYRAKSNGDSKAELAIVAVRAYDTRPGTENQFTQIISPATPQTDETHGMHAVAQDTPVEEDSRSPQVICHVDMRPQQDMVVLVTLDSPRIILVLDHAFQLWGFATSVFPQQADNTAQVQNTVRDTPADNSTGGLIYKVDVLHPEIILLADPRSRSSEALVLSVKQIILAQEGMFCMTMDEIGVRLCSVDRRSETSRSVMDPFTVIMTMDSRVTPGDIRRGTQSHQATDISVDVGNLLLRVGLNDIMLMLDIFNTAMALTSSPEPPAVASAASQFVADLRSGSMPPLVSTPTAQGSVASAPAALDNASSLGESQAMGASLVKETMRATVAGLRLVVIRDMFGLPVYACTAREFHVDVTDWTIGLRLQSSIQVHASYFNRRNSHWEPFIEPWRCSVHMNQVGGVQKVDISSTDRLLVNASHAVIEESLGLARQWGDEVTKVPSVERMPYVLVNRTGIDCHVWVDLAEGATPHSERIDTAPVLLRDGASLPWRFEDWRRRREQVEAKPHHLGIQFSNGQWEWLRRVQVDREGTRHYTLQPALDDISHRLAVEVRLDAVNLVKRVVLRSPLVVENRTRTDMEVAMCDYRGELRTDSAVIAPGDDLPLPILFCHQYAVRVKAAGFAWSGQYVYWRDFLAQEPRSELCCQAEDGTPFYVHFSATCDARNPAALYKYPFMRLVMTPPMEIENLLPYAMNMRVFDKTSGRRWNCHLPRGGVASVHAVRPGNLVLLSIAIPDAGFDKCDGTIIETPDEDEYPTDTDLVVSDQQGIRLALKIHRMDIPSSGGQCRRISIYAPYVMVNRTGLKLLYSSKGFFKGVSTIAGQHIASGNVPLEPHQANDFERPPPIDDVRPLMFSFGSFDLRNRALVKVPGSEWSRPLSFDALGSSSEVVIPLSDRMNDAHLGLEIEPGRGRYSHTRVVTFTSRYVVKNTTGMALQYRSLYNASQAYVLSDGERQPLHTLLRSRRRLLTIACALTDAQGRPTPSVRDGRWSAPFSIDDVGRMFVRLPTTDGESLVRIDVVLDGACLFVIMQKESQCWPYAIINHTPVDVTVWQHHEKQAEDGTPVEPERTYVVRAGESLDYAWDSPTAATKLLVVSAMGATRRVSLQEIGEQRPFVYARPPRRGAVTDHTMNIEVVASGPRQVLRLTGYTPATSLFTPQPRITRTNTQQSTISSTEERFEVVEADEKTHAIYRLGLEGGIGISLINKYSSEILFATLADVELKYSDSTSNQTFKLSVKWIQIDNQIYGALFPIVLYPTTLGVSVAGVSSPPALVAVAVRAKDRSYGVEYFKYASVLAQELSVELDEDFLYALLDFVKFDVPGWNSSNDDTTGMDMLDSAVPEVKPVEDGMQLYFEFLHIQPFKLHMSFMRTQRLDVGGDPTTARYPAVSNTALHSASAPSELVGEGVASSSGLVAYAMNILTMAIGNINEAPVSLNALVMQNVRVSMPILLDRMHKHYSAEIFNQVYKLLGSANLLGNPVGLFNNISSGVSDFFYEPYQGFVMSDRPQDFGFGLARGTASLFKKTVYGMTDSFSKFTDSMSKGLSAATMDPRYQTERSMSRVRNKPKHAIYGVARGAESLAKSVTSGLAGVVMRPLEGAEQEGVGGFFKGVGKGLVGVVTKPVIGMFDLASNVTEGIRNTTTVFERDLDRQRLPRHIGRDGIITAYSGRDALGQAWMRELNKGAYAYDNYLAHLELPGSDMVVLLTYQRLVMFRRAKPDEAGMAVGAAGSSMETGSATGAIGVSAANASKAQIEWEQEIRSLHSIQLESTGISLKLPATPEGYMPPGPFIPISDPQSRRWFYDQIKEAVKALIDHRKELG</sequence>
<evidence type="ECO:0000256" key="3">
    <source>
        <dbReference type="ARBA" id="ARBA00023055"/>
    </source>
</evidence>
<evidence type="ECO:0000256" key="4">
    <source>
        <dbReference type="SAM" id="MobiDB-lite"/>
    </source>
</evidence>
<dbReference type="Pfam" id="PF25037">
    <property type="entry name" value="VPS13_C"/>
    <property type="match status" value="1"/>
</dbReference>
<feature type="domain" description="Chorein N-terminal" evidence="5">
    <location>
        <begin position="1"/>
        <end position="866"/>
    </location>
</feature>
<evidence type="ECO:0000313" key="9">
    <source>
        <dbReference type="EMBL" id="KAJ2753125.1"/>
    </source>
</evidence>
<dbReference type="GO" id="GO:0007005">
    <property type="term" value="P:mitochondrion organization"/>
    <property type="evidence" value="ECO:0007669"/>
    <property type="project" value="TreeGrafter"/>
</dbReference>
<dbReference type="OrthoDB" id="428159at2759"/>
<dbReference type="InterPro" id="IPR009543">
    <property type="entry name" value="VPS13_VAB"/>
</dbReference>
<reference evidence="9" key="1">
    <citation type="submission" date="2022-07" db="EMBL/GenBank/DDBJ databases">
        <title>Phylogenomic reconstructions and comparative analyses of Kickxellomycotina fungi.</title>
        <authorList>
            <person name="Reynolds N.K."/>
            <person name="Stajich J.E."/>
            <person name="Barry K."/>
            <person name="Grigoriev I.V."/>
            <person name="Crous P."/>
            <person name="Smith M.E."/>
        </authorList>
    </citation>
    <scope>NUCLEOTIDE SEQUENCE</scope>
    <source>
        <strain evidence="9">BCRC 34297</strain>
    </source>
</reference>